<name>Q0CN74_ASPTN</name>
<evidence type="ECO:0000259" key="1">
    <source>
        <dbReference type="Pfam" id="PF13622"/>
    </source>
</evidence>
<dbReference type="STRING" id="341663.Q0CN74"/>
<dbReference type="GeneID" id="4320232"/>
<dbReference type="InterPro" id="IPR042171">
    <property type="entry name" value="Acyl-CoA_hotdog"/>
</dbReference>
<accession>Q0CN74</accession>
<dbReference type="PANTHER" id="PTHR38110:SF4">
    <property type="entry name" value="THIOESTERASE-LIKE SUPERFAMILY-DOMAIN-CONTAINING PROTEIN"/>
    <property type="match status" value="1"/>
</dbReference>
<dbReference type="Gene3D" id="2.40.160.210">
    <property type="entry name" value="Acyl-CoA thioesterase, double hotdog domain"/>
    <property type="match status" value="1"/>
</dbReference>
<reference evidence="4" key="1">
    <citation type="submission" date="2005-09" db="EMBL/GenBank/DDBJ databases">
        <title>Annotation of the Aspergillus terreus NIH2624 genome.</title>
        <authorList>
            <person name="Birren B.W."/>
            <person name="Lander E.S."/>
            <person name="Galagan J.E."/>
            <person name="Nusbaum C."/>
            <person name="Devon K."/>
            <person name="Henn M."/>
            <person name="Ma L.-J."/>
            <person name="Jaffe D.B."/>
            <person name="Butler J."/>
            <person name="Alvarez P."/>
            <person name="Gnerre S."/>
            <person name="Grabherr M."/>
            <person name="Kleber M."/>
            <person name="Mauceli E.W."/>
            <person name="Brockman W."/>
            <person name="Rounsley S."/>
            <person name="Young S.K."/>
            <person name="LaButti K."/>
            <person name="Pushparaj V."/>
            <person name="DeCaprio D."/>
            <person name="Crawford M."/>
            <person name="Koehrsen M."/>
            <person name="Engels R."/>
            <person name="Montgomery P."/>
            <person name="Pearson M."/>
            <person name="Howarth C."/>
            <person name="Larson L."/>
            <person name="Luoma S."/>
            <person name="White J."/>
            <person name="Alvarado L."/>
            <person name="Kodira C.D."/>
            <person name="Zeng Q."/>
            <person name="Oleary S."/>
            <person name="Yandava C."/>
            <person name="Denning D.W."/>
            <person name="Nierman W.C."/>
            <person name="Milne T."/>
            <person name="Madden K."/>
        </authorList>
    </citation>
    <scope>NUCLEOTIDE SEQUENCE [LARGE SCALE GENOMIC DNA]</scope>
    <source>
        <strain evidence="4">NIH 2624 / FGSC A1156</strain>
    </source>
</reference>
<evidence type="ECO:0000313" key="3">
    <source>
        <dbReference type="EMBL" id="EAU35307.1"/>
    </source>
</evidence>
<evidence type="ECO:0008006" key="5">
    <source>
        <dbReference type="Google" id="ProtNLM"/>
    </source>
</evidence>
<dbReference type="AlphaFoldDB" id="Q0CN74"/>
<evidence type="ECO:0000259" key="2">
    <source>
        <dbReference type="Pfam" id="PF20789"/>
    </source>
</evidence>
<sequence length="304" mass="32690">MTQGPSRLWAAVSAMTALDGAANRMLASTSPMRLGQTDPSSSVLGGFLNALMLSAAQRFAAAEFGPGRFPDPVHAFVQFLKMVPPGGVVVTCDALRVSSRQCVVKVELAGSVEASAATATVGIITLGDISKEAGLSQPSQSAVCTPPAPPNRETECVTIDDPVVDATPVTSKLNWVAPRSPDGLWGHRLGGHHREVWVSFRDGSSIDDMYHLALLSDMPLQPPATHQAGFYLRYALSTLCLTVEFKKRPDPSTRWVMIRSNSHQVSNGRYDVNIQILDEGGDLLALSNHVLYISELRPRSKAKM</sequence>
<dbReference type="EMBL" id="CH476599">
    <property type="protein sequence ID" value="EAU35307.1"/>
    <property type="molecule type" value="Genomic_DNA"/>
</dbReference>
<dbReference type="Pfam" id="PF13622">
    <property type="entry name" value="4HBT_3"/>
    <property type="match status" value="1"/>
</dbReference>
<feature type="domain" description="Acyl-CoA thioesterase-like N-terminal HotDog" evidence="1">
    <location>
        <begin position="42"/>
        <end position="121"/>
    </location>
</feature>
<dbReference type="PANTHER" id="PTHR38110">
    <property type="entry name" value="CHROMOSOME 23, WHOLE GENOME SHOTGUN SEQUENCE"/>
    <property type="match status" value="1"/>
</dbReference>
<proteinExistence type="predicted"/>
<organism evidence="3 4">
    <name type="scientific">Aspergillus terreus (strain NIH 2624 / FGSC A1156)</name>
    <dbReference type="NCBI Taxonomy" id="341663"/>
    <lineage>
        <taxon>Eukaryota</taxon>
        <taxon>Fungi</taxon>
        <taxon>Dikarya</taxon>
        <taxon>Ascomycota</taxon>
        <taxon>Pezizomycotina</taxon>
        <taxon>Eurotiomycetes</taxon>
        <taxon>Eurotiomycetidae</taxon>
        <taxon>Eurotiales</taxon>
        <taxon>Aspergillaceae</taxon>
        <taxon>Aspergillus</taxon>
        <taxon>Aspergillus subgen. Circumdati</taxon>
    </lineage>
</organism>
<dbReference type="HOGENOM" id="CLU_064522_0_0_1"/>
<dbReference type="InterPro" id="IPR049449">
    <property type="entry name" value="TesB_ACOT8-like_N"/>
</dbReference>
<dbReference type="InterPro" id="IPR029069">
    <property type="entry name" value="HotDog_dom_sf"/>
</dbReference>
<feature type="domain" description="Acyl-CoA thioesterase-like C-terminal" evidence="2">
    <location>
        <begin position="155"/>
        <end position="293"/>
    </location>
</feature>
<dbReference type="Proteomes" id="UP000007963">
    <property type="component" value="Unassembled WGS sequence"/>
</dbReference>
<dbReference type="OrthoDB" id="2532955at2759"/>
<dbReference type="Pfam" id="PF20789">
    <property type="entry name" value="4HBT_3C"/>
    <property type="match status" value="1"/>
</dbReference>
<gene>
    <name evidence="3" type="ORF">ATEG_04860</name>
</gene>
<dbReference type="InterPro" id="IPR049450">
    <property type="entry name" value="ACOT8-like_C"/>
</dbReference>
<dbReference type="InterPro" id="IPR052389">
    <property type="entry name" value="Sec_Metab_Biosynth-Assoc"/>
</dbReference>
<dbReference type="CDD" id="cd03440">
    <property type="entry name" value="hot_dog"/>
    <property type="match status" value="1"/>
</dbReference>
<dbReference type="SUPFAM" id="SSF54637">
    <property type="entry name" value="Thioesterase/thiol ester dehydrase-isomerase"/>
    <property type="match status" value="2"/>
</dbReference>
<protein>
    <recommendedName>
        <fullName evidence="5">Thioesterase domain-containing protein</fullName>
    </recommendedName>
</protein>
<dbReference type="RefSeq" id="XP_001214038.1">
    <property type="nucleotide sequence ID" value="XM_001214038.1"/>
</dbReference>
<dbReference type="OMA" id="WVMIRSN"/>
<dbReference type="eggNOG" id="ENOG502SU3R">
    <property type="taxonomic scope" value="Eukaryota"/>
</dbReference>
<dbReference type="VEuPathDB" id="FungiDB:ATEG_04860"/>
<evidence type="ECO:0000313" key="4">
    <source>
        <dbReference type="Proteomes" id="UP000007963"/>
    </source>
</evidence>